<dbReference type="RefSeq" id="WP_091295914.1">
    <property type="nucleotide sequence ID" value="NZ_FNON01000008.1"/>
</dbReference>
<proteinExistence type="predicted"/>
<keyword evidence="1" id="KW-0472">Membrane</keyword>
<dbReference type="EMBL" id="FNON01000008">
    <property type="protein sequence ID" value="SDZ02841.1"/>
    <property type="molecule type" value="Genomic_DNA"/>
</dbReference>
<dbReference type="Proteomes" id="UP000199515">
    <property type="component" value="Unassembled WGS sequence"/>
</dbReference>
<accession>A0A1H3PPH9</accession>
<protein>
    <submittedName>
        <fullName evidence="2">Uncharacterized protein</fullName>
    </submittedName>
</protein>
<dbReference type="AlphaFoldDB" id="A0A1H3PPH9"/>
<keyword evidence="3" id="KW-1185">Reference proteome</keyword>
<reference evidence="2 3" key="1">
    <citation type="submission" date="2016-10" db="EMBL/GenBank/DDBJ databases">
        <authorList>
            <person name="de Groot N.N."/>
        </authorList>
    </citation>
    <scope>NUCLEOTIDE SEQUENCE [LARGE SCALE GENOMIC DNA]</scope>
    <source>
        <strain evidence="2 3">CPCC 202699</strain>
    </source>
</reference>
<feature type="transmembrane region" description="Helical" evidence="1">
    <location>
        <begin position="7"/>
        <end position="28"/>
    </location>
</feature>
<evidence type="ECO:0000313" key="3">
    <source>
        <dbReference type="Proteomes" id="UP000199515"/>
    </source>
</evidence>
<name>A0A1H3PPH9_9PSEU</name>
<dbReference type="OrthoDB" id="4249403at2"/>
<feature type="transmembrane region" description="Helical" evidence="1">
    <location>
        <begin position="48"/>
        <end position="72"/>
    </location>
</feature>
<sequence>MTINWAGLFEVFAIALGTVLVVTTLFSFGVRGLSSHADARAEGGSGTVALTASVACFAVCAAIVLYGIYLIVV</sequence>
<keyword evidence="1" id="KW-0812">Transmembrane</keyword>
<evidence type="ECO:0000313" key="2">
    <source>
        <dbReference type="EMBL" id="SDZ02841.1"/>
    </source>
</evidence>
<organism evidence="2 3">
    <name type="scientific">Amycolatopsis xylanica</name>
    <dbReference type="NCBI Taxonomy" id="589385"/>
    <lineage>
        <taxon>Bacteria</taxon>
        <taxon>Bacillati</taxon>
        <taxon>Actinomycetota</taxon>
        <taxon>Actinomycetes</taxon>
        <taxon>Pseudonocardiales</taxon>
        <taxon>Pseudonocardiaceae</taxon>
        <taxon>Amycolatopsis</taxon>
    </lineage>
</organism>
<dbReference type="STRING" id="589385.SAMN05421504_108330"/>
<evidence type="ECO:0000256" key="1">
    <source>
        <dbReference type="SAM" id="Phobius"/>
    </source>
</evidence>
<keyword evidence="1" id="KW-1133">Transmembrane helix</keyword>
<gene>
    <name evidence="2" type="ORF">SAMN05421504_108330</name>
</gene>